<organism evidence="2 3">
    <name type="scientific">Araneus ventricosus</name>
    <name type="common">Orbweaver spider</name>
    <name type="synonym">Epeira ventricosa</name>
    <dbReference type="NCBI Taxonomy" id="182803"/>
    <lineage>
        <taxon>Eukaryota</taxon>
        <taxon>Metazoa</taxon>
        <taxon>Ecdysozoa</taxon>
        <taxon>Arthropoda</taxon>
        <taxon>Chelicerata</taxon>
        <taxon>Arachnida</taxon>
        <taxon>Araneae</taxon>
        <taxon>Araneomorphae</taxon>
        <taxon>Entelegynae</taxon>
        <taxon>Araneoidea</taxon>
        <taxon>Araneidae</taxon>
        <taxon>Araneus</taxon>
    </lineage>
</organism>
<evidence type="ECO:0000256" key="1">
    <source>
        <dbReference type="SAM" id="MobiDB-lite"/>
    </source>
</evidence>
<dbReference type="EMBL" id="BGPR01000007">
    <property type="protein sequence ID" value="GBL75164.1"/>
    <property type="molecule type" value="Genomic_DNA"/>
</dbReference>
<accession>A0A4Y2A8B4</accession>
<dbReference type="OrthoDB" id="8122238at2759"/>
<name>A0A4Y2A8B4_ARAVE</name>
<evidence type="ECO:0000313" key="2">
    <source>
        <dbReference type="EMBL" id="GBL75164.1"/>
    </source>
</evidence>
<gene>
    <name evidence="2" type="ORF">AVEN_194413_1</name>
</gene>
<dbReference type="AlphaFoldDB" id="A0A4Y2A8B4"/>
<sequence length="229" mass="26067">MLYVDAVSKRASVQESGADQPNNIMEMFIDLKSLESSLPENPATENNQSSASTANKHPETYVEKVKKGPHAVLLYLALNTDEQDAERKKPFSVKHLLGSSLHPLKDKIKDVRKIRNQGLAVDCEDNCDVQKILIQNQEELKKNITHIQPKGKLSKVIFYNIPNDIKEPEMTEVIRLRLGVTDEIIKVKFKLKGRREGTSHWVVETSPSIFHLLTKNKKIILNWTAYSVR</sequence>
<proteinExistence type="predicted"/>
<comment type="caution">
    <text evidence="2">The sequence shown here is derived from an EMBL/GenBank/DDBJ whole genome shotgun (WGS) entry which is preliminary data.</text>
</comment>
<dbReference type="Proteomes" id="UP000499080">
    <property type="component" value="Unassembled WGS sequence"/>
</dbReference>
<keyword evidence="3" id="KW-1185">Reference proteome</keyword>
<protein>
    <submittedName>
        <fullName evidence="2">Uncharacterized protein</fullName>
    </submittedName>
</protein>
<reference evidence="2 3" key="1">
    <citation type="journal article" date="2019" name="Sci. Rep.">
        <title>Orb-weaving spider Araneus ventricosus genome elucidates the spidroin gene catalogue.</title>
        <authorList>
            <person name="Kono N."/>
            <person name="Nakamura H."/>
            <person name="Ohtoshi R."/>
            <person name="Moran D.A.P."/>
            <person name="Shinohara A."/>
            <person name="Yoshida Y."/>
            <person name="Fujiwara M."/>
            <person name="Mori M."/>
            <person name="Tomita M."/>
            <person name="Arakawa K."/>
        </authorList>
    </citation>
    <scope>NUCLEOTIDE SEQUENCE [LARGE SCALE GENOMIC DNA]</scope>
</reference>
<feature type="compositionally biased region" description="Polar residues" evidence="1">
    <location>
        <begin position="37"/>
        <end position="55"/>
    </location>
</feature>
<evidence type="ECO:0000313" key="3">
    <source>
        <dbReference type="Proteomes" id="UP000499080"/>
    </source>
</evidence>
<feature type="region of interest" description="Disordered" evidence="1">
    <location>
        <begin position="37"/>
        <end position="59"/>
    </location>
</feature>